<accession>A0A6N8T7W9</accession>
<organism evidence="14 15">
    <name type="scientific">Shinella zoogloeoides</name>
    <name type="common">Crabtreella saccharophila</name>
    <dbReference type="NCBI Taxonomy" id="352475"/>
    <lineage>
        <taxon>Bacteria</taxon>
        <taxon>Pseudomonadati</taxon>
        <taxon>Pseudomonadota</taxon>
        <taxon>Alphaproteobacteria</taxon>
        <taxon>Hyphomicrobiales</taxon>
        <taxon>Rhizobiaceae</taxon>
        <taxon>Shinella</taxon>
    </lineage>
</organism>
<feature type="transmembrane region" description="Helical" evidence="12">
    <location>
        <begin position="310"/>
        <end position="327"/>
    </location>
</feature>
<dbReference type="PANTHER" id="PTHR30561">
    <property type="entry name" value="SMR FAMILY PROTON-DEPENDENT DRUG EFFLUX TRANSPORTER SUGE"/>
    <property type="match status" value="1"/>
</dbReference>
<keyword evidence="10 12" id="KW-0472">Membrane</keyword>
<name>A0A6N8T7W9_SHIZO</name>
<keyword evidence="9" id="KW-0443">Lipid metabolism</keyword>
<dbReference type="SUPFAM" id="SSF103481">
    <property type="entry name" value="Multidrug resistance efflux transporter EmrE"/>
    <property type="match status" value="2"/>
</dbReference>
<evidence type="ECO:0000259" key="13">
    <source>
        <dbReference type="Pfam" id="PF00892"/>
    </source>
</evidence>
<evidence type="ECO:0000313" key="14">
    <source>
        <dbReference type="EMBL" id="MXN99381.1"/>
    </source>
</evidence>
<dbReference type="InterPro" id="IPR000620">
    <property type="entry name" value="EamA_dom"/>
</dbReference>
<gene>
    <name evidence="14" type="ORF">GR156_03655</name>
</gene>
<feature type="transmembrane region" description="Helical" evidence="12">
    <location>
        <begin position="216"/>
        <end position="235"/>
    </location>
</feature>
<dbReference type="GO" id="GO:0022857">
    <property type="term" value="F:transmembrane transporter activity"/>
    <property type="evidence" value="ECO:0007669"/>
    <property type="project" value="InterPro"/>
</dbReference>
<feature type="transmembrane region" description="Helical" evidence="12">
    <location>
        <begin position="188"/>
        <end position="210"/>
    </location>
</feature>
<keyword evidence="6 12" id="KW-0812">Transmembrane</keyword>
<evidence type="ECO:0000256" key="8">
    <source>
        <dbReference type="ARBA" id="ARBA00022989"/>
    </source>
</evidence>
<feature type="transmembrane region" description="Helical" evidence="12">
    <location>
        <begin position="106"/>
        <end position="123"/>
    </location>
</feature>
<dbReference type="Pfam" id="PF00892">
    <property type="entry name" value="EamA"/>
    <property type="match status" value="2"/>
</dbReference>
<proteinExistence type="predicted"/>
<feature type="transmembrane region" description="Helical" evidence="12">
    <location>
        <begin position="159"/>
        <end position="181"/>
    </location>
</feature>
<dbReference type="EMBL" id="WUML01000002">
    <property type="protein sequence ID" value="MXN99381.1"/>
    <property type="molecule type" value="Genomic_DNA"/>
</dbReference>
<evidence type="ECO:0000256" key="6">
    <source>
        <dbReference type="ARBA" id="ARBA00022692"/>
    </source>
</evidence>
<keyword evidence="3" id="KW-0444">Lipid biosynthesis</keyword>
<reference evidence="14 15" key="1">
    <citation type="submission" date="2019-12" db="EMBL/GenBank/DDBJ databases">
        <title>Shinella granuli gen. nov., sp. nov., and proposal of the reclassification of Zoogloea ramigera ATCC 19623 as Shinella zoogloeoides sp. nov.</title>
        <authorList>
            <person name="Gao J."/>
        </authorList>
    </citation>
    <scope>NUCLEOTIDE SEQUENCE [LARGE SCALE GENOMIC DNA]</scope>
    <source>
        <strain evidence="14 15">DSM 287</strain>
    </source>
</reference>
<dbReference type="GO" id="GO:0005886">
    <property type="term" value="C:plasma membrane"/>
    <property type="evidence" value="ECO:0007669"/>
    <property type="project" value="UniProtKB-SubCell"/>
</dbReference>
<evidence type="ECO:0000256" key="2">
    <source>
        <dbReference type="ARBA" id="ARBA00022475"/>
    </source>
</evidence>
<feature type="domain" description="EamA" evidence="13">
    <location>
        <begin position="107"/>
        <end position="231"/>
    </location>
</feature>
<dbReference type="Proteomes" id="UP000440304">
    <property type="component" value="Unassembled WGS sequence"/>
</dbReference>
<evidence type="ECO:0000256" key="12">
    <source>
        <dbReference type="SAM" id="Phobius"/>
    </source>
</evidence>
<evidence type="ECO:0000256" key="5">
    <source>
        <dbReference type="ARBA" id="ARBA00022556"/>
    </source>
</evidence>
<keyword evidence="4" id="KW-0997">Cell inner membrane</keyword>
<keyword evidence="2" id="KW-1003">Cell membrane</keyword>
<dbReference type="PANTHER" id="PTHR30561:SF9">
    <property type="entry name" value="4-AMINO-4-DEOXY-L-ARABINOSE-PHOSPHOUNDECAPRENOL FLIPPASE SUBUNIT ARNF-RELATED"/>
    <property type="match status" value="1"/>
</dbReference>
<keyword evidence="7" id="KW-0448">Lipopolysaccharide biosynthesis</keyword>
<feature type="region of interest" description="Disordered" evidence="11">
    <location>
        <begin position="34"/>
        <end position="55"/>
    </location>
</feature>
<evidence type="ECO:0000256" key="10">
    <source>
        <dbReference type="ARBA" id="ARBA00023136"/>
    </source>
</evidence>
<evidence type="ECO:0000256" key="9">
    <source>
        <dbReference type="ARBA" id="ARBA00023098"/>
    </source>
</evidence>
<comment type="caution">
    <text evidence="14">The sequence shown here is derived from an EMBL/GenBank/DDBJ whole genome shotgun (WGS) entry which is preliminary data.</text>
</comment>
<feature type="transmembrane region" description="Helical" evidence="12">
    <location>
        <begin position="271"/>
        <end position="290"/>
    </location>
</feature>
<sequence>MHGFQDVADVAIGIVIVVHRSLLRHSRPSRTFLHRPNLARNLKEDDRPPAPSPAASVPNLHRFPGFGGHAAQRAKLPIANRLLWADERAFPSACLPLRGPRLPLDVLFLVLFGAALHATWNALVKSGTDKSLDAAMVALGAGAVGLAFLPFVPLPKPEAWPFILVSAFLQFAYFQLVAAAYRAGDIGLVYPLMRGAAPLLVATTSGVVLGEHLTPAAMAGVLTISAGVLTLAFEARHGSRNAILLALANAMVIATYTFVDGAGARASGNAISYTLWMALLPPVLLFAWAVARRGRFTVWNHVRRNWARGLFGGAGSIASYGLALWAMTKAPVATVAALRETAIIFALLISVVILKEKASVWRYVAGAVIACGVLLLKLA</sequence>
<dbReference type="InterPro" id="IPR000390">
    <property type="entry name" value="Small_drug/metabolite_transptr"/>
</dbReference>
<dbReference type="AlphaFoldDB" id="A0A6N8T7W9"/>
<feature type="transmembrane region" description="Helical" evidence="12">
    <location>
        <begin position="135"/>
        <end position="153"/>
    </location>
</feature>
<feature type="transmembrane region" description="Helical" evidence="12">
    <location>
        <begin position="333"/>
        <end position="353"/>
    </location>
</feature>
<evidence type="ECO:0000256" key="3">
    <source>
        <dbReference type="ARBA" id="ARBA00022516"/>
    </source>
</evidence>
<dbReference type="Gene3D" id="1.10.3730.20">
    <property type="match status" value="2"/>
</dbReference>
<comment type="subcellular location">
    <subcellularLocation>
        <location evidence="1">Cell membrane</location>
        <topology evidence="1">Multi-pass membrane protein</topology>
    </subcellularLocation>
</comment>
<evidence type="ECO:0000256" key="11">
    <source>
        <dbReference type="SAM" id="MobiDB-lite"/>
    </source>
</evidence>
<feature type="transmembrane region" description="Helical" evidence="12">
    <location>
        <begin position="360"/>
        <end position="378"/>
    </location>
</feature>
<keyword evidence="5" id="KW-0441">Lipid A biosynthesis</keyword>
<evidence type="ECO:0000256" key="4">
    <source>
        <dbReference type="ARBA" id="ARBA00022519"/>
    </source>
</evidence>
<keyword evidence="8 12" id="KW-1133">Transmembrane helix</keyword>
<evidence type="ECO:0000313" key="15">
    <source>
        <dbReference type="Proteomes" id="UP000440304"/>
    </source>
</evidence>
<feature type="transmembrane region" description="Helical" evidence="12">
    <location>
        <begin position="242"/>
        <end position="259"/>
    </location>
</feature>
<evidence type="ECO:0000256" key="7">
    <source>
        <dbReference type="ARBA" id="ARBA00022985"/>
    </source>
</evidence>
<dbReference type="InterPro" id="IPR037185">
    <property type="entry name" value="EmrE-like"/>
</dbReference>
<feature type="domain" description="EamA" evidence="13">
    <location>
        <begin position="242"/>
        <end position="376"/>
    </location>
</feature>
<dbReference type="GO" id="GO:0009245">
    <property type="term" value="P:lipid A biosynthetic process"/>
    <property type="evidence" value="ECO:0007669"/>
    <property type="project" value="UniProtKB-KW"/>
</dbReference>
<protein>
    <submittedName>
        <fullName evidence="14">EamA family transporter</fullName>
    </submittedName>
</protein>
<evidence type="ECO:0000256" key="1">
    <source>
        <dbReference type="ARBA" id="ARBA00004651"/>
    </source>
</evidence>
<dbReference type="GO" id="GO:0009103">
    <property type="term" value="P:lipopolysaccharide biosynthetic process"/>
    <property type="evidence" value="ECO:0007669"/>
    <property type="project" value="UniProtKB-KW"/>
</dbReference>